<dbReference type="Proteomes" id="UP000000437">
    <property type="component" value="Chromosome 12"/>
</dbReference>
<name>A0A8M1N899_DANRE</name>
<keyword evidence="3" id="KW-0812">Transmembrane</keyword>
<dbReference type="GeneID" id="641414"/>
<dbReference type="GO" id="GO:0004252">
    <property type="term" value="F:serine-type endopeptidase activity"/>
    <property type="evidence" value="ECO:0007669"/>
    <property type="project" value="InterPro"/>
</dbReference>
<keyword evidence="3" id="KW-0472">Membrane</keyword>
<dbReference type="PANTHER" id="PTHR24253">
    <property type="entry name" value="TRANSMEMBRANE PROTEASE SERINE"/>
    <property type="match status" value="1"/>
</dbReference>
<dbReference type="Pfam" id="PF00089">
    <property type="entry name" value="Trypsin"/>
    <property type="match status" value="1"/>
</dbReference>
<keyword evidence="2" id="KW-0645">Protease</keyword>
<organism evidence="6 7">
    <name type="scientific">Danio rerio</name>
    <name type="common">Zebrafish</name>
    <name type="synonym">Brachydanio rerio</name>
    <dbReference type="NCBI Taxonomy" id="7955"/>
    <lineage>
        <taxon>Eukaryota</taxon>
        <taxon>Metazoa</taxon>
        <taxon>Chordata</taxon>
        <taxon>Craniata</taxon>
        <taxon>Vertebrata</taxon>
        <taxon>Euteleostomi</taxon>
        <taxon>Actinopterygii</taxon>
        <taxon>Neopterygii</taxon>
        <taxon>Teleostei</taxon>
        <taxon>Ostariophysi</taxon>
        <taxon>Cypriniformes</taxon>
        <taxon>Danionidae</taxon>
        <taxon>Danioninae</taxon>
        <taxon>Danio</taxon>
    </lineage>
</organism>
<dbReference type="InterPro" id="IPR009003">
    <property type="entry name" value="Peptidase_S1_PA"/>
</dbReference>
<keyword evidence="6" id="KW-1185">Reference proteome</keyword>
<dbReference type="RefSeq" id="NP_001032480.2">
    <property type="nucleotide sequence ID" value="NM_001037403.2"/>
</dbReference>
<reference evidence="7" key="2">
    <citation type="submission" date="2025-08" db="UniProtKB">
        <authorList>
            <consortium name="RefSeq"/>
        </authorList>
    </citation>
    <scope>IDENTIFICATION</scope>
    <source>
        <strain evidence="7">Tuebingen</strain>
    </source>
</reference>
<evidence type="ECO:0000313" key="8">
    <source>
        <dbReference type="ZFIN" id="ZDB-GENE-051113-188"/>
    </source>
</evidence>
<gene>
    <name evidence="7 8" type="ORF">zgc:123217</name>
</gene>
<dbReference type="AGR" id="ZFIN:ZDB-GENE-051113-188"/>
<dbReference type="AlphaFoldDB" id="A0A8M1N899"/>
<dbReference type="InterPro" id="IPR033116">
    <property type="entry name" value="TRYPSIN_SER"/>
</dbReference>
<evidence type="ECO:0000256" key="1">
    <source>
        <dbReference type="ARBA" id="ARBA00023157"/>
    </source>
</evidence>
<dbReference type="KEGG" id="dre:641414"/>
<dbReference type="PROSITE" id="PS00135">
    <property type="entry name" value="TRYPSIN_SER"/>
    <property type="match status" value="1"/>
</dbReference>
<dbReference type="CDD" id="cd00190">
    <property type="entry name" value="Tryp_SPc"/>
    <property type="match status" value="1"/>
</dbReference>
<dbReference type="ZFIN" id="ZDB-GENE-051113-188">
    <property type="gene designation" value="zgc:123217"/>
</dbReference>
<keyword evidence="2" id="KW-0378">Hydrolase</keyword>
<dbReference type="PANTHER" id="PTHR24253:SF127">
    <property type="entry name" value="SERINE PROTEASE 27-LIKE"/>
    <property type="match status" value="1"/>
</dbReference>
<dbReference type="InterPro" id="IPR043504">
    <property type="entry name" value="Peptidase_S1_PA_chymotrypsin"/>
</dbReference>
<evidence type="ECO:0000256" key="2">
    <source>
        <dbReference type="RuleBase" id="RU363034"/>
    </source>
</evidence>
<dbReference type="Gene3D" id="2.40.10.10">
    <property type="entry name" value="Trypsin-like serine proteases"/>
    <property type="match status" value="1"/>
</dbReference>
<evidence type="ECO:0000313" key="7">
    <source>
        <dbReference type="RefSeq" id="NP_001032480.2"/>
    </source>
</evidence>
<protein>
    <submittedName>
        <fullName evidence="7">Uncharacterized protein LOC641414 precursor</fullName>
    </submittedName>
</protein>
<evidence type="ECO:0000256" key="3">
    <source>
        <dbReference type="SAM" id="Phobius"/>
    </source>
</evidence>
<keyword evidence="4 7" id="KW-0732">Signal</keyword>
<dbReference type="InterPro" id="IPR018114">
    <property type="entry name" value="TRYPSIN_HIS"/>
</dbReference>
<dbReference type="PROSITE" id="PS00134">
    <property type="entry name" value="TRYPSIN_HIS"/>
    <property type="match status" value="1"/>
</dbReference>
<dbReference type="MEROPS" id="S01.108"/>
<keyword evidence="3" id="KW-1133">Transmembrane helix</keyword>
<sequence length="326" mass="35207" precursor="true">MGLLVFSLSSVVIMLSTQDSNAQTTYECGVAPLNTRIVGGTDAPAGSWPWQVSIHYNNRHICGGTLIHSQWVMTAAHCIINTNINVWTLYLGRQTQSTSVANPNEVKVGLQSIIVHPSFNNSLLNNDISLMKLSQPVNFSQYIRPICLAANNSIFYNGTSCWATGWGNIGKDQALPAPQTLQQVQIPVVANSLCSTEYESVNNATITPQMICAGKANKGTCQGDSGGPFQCKQGSVWIQAGITSYGTSAGCAVGAYPDVYSRVSEFQSWIKMNVQGSAIDFVTFTSNCTDANITCSNTASPHFTFISNFRILFITLISSFLILMVT</sequence>
<feature type="signal peptide" evidence="4 7">
    <location>
        <begin position="1"/>
        <end position="22"/>
    </location>
</feature>
<feature type="transmembrane region" description="Helical" evidence="3">
    <location>
        <begin position="305"/>
        <end position="325"/>
    </location>
</feature>
<dbReference type="SUPFAM" id="SSF50494">
    <property type="entry name" value="Trypsin-like serine proteases"/>
    <property type="match status" value="1"/>
</dbReference>
<dbReference type="GO" id="GO:0006508">
    <property type="term" value="P:proteolysis"/>
    <property type="evidence" value="ECO:0007669"/>
    <property type="project" value="UniProtKB-KW"/>
</dbReference>
<evidence type="ECO:0000313" key="6">
    <source>
        <dbReference type="Proteomes" id="UP000000437"/>
    </source>
</evidence>
<evidence type="ECO:0000256" key="4">
    <source>
        <dbReference type="SAM" id="SignalP"/>
    </source>
</evidence>
<proteinExistence type="predicted"/>
<dbReference type="InterPro" id="IPR001254">
    <property type="entry name" value="Trypsin_dom"/>
</dbReference>
<dbReference type="PRINTS" id="PR00722">
    <property type="entry name" value="CHYMOTRYPSIN"/>
</dbReference>
<dbReference type="InterPro" id="IPR001314">
    <property type="entry name" value="Peptidase_S1A"/>
</dbReference>
<keyword evidence="2" id="KW-0720">Serine protease</keyword>
<evidence type="ECO:0000259" key="5">
    <source>
        <dbReference type="PROSITE" id="PS50240"/>
    </source>
</evidence>
<accession>A0A8M1N899</accession>
<reference evidence="7" key="1">
    <citation type="journal article" date="2015" name="Nat. Commun.">
        <title>RFX transcription factors are essential for hearing in mice.</title>
        <authorList>
            <person name="Elkon R."/>
            <person name="Milon B."/>
            <person name="Morrison L."/>
            <person name="Shah M."/>
            <person name="Vijayakumar S."/>
            <person name="Racherla M."/>
            <person name="Leitch C.C."/>
            <person name="Silipino L."/>
            <person name="Hadi S."/>
            <person name="Weiss-Gayet M."/>
            <person name="Barras E."/>
            <person name="Schmid C.D."/>
            <person name="Ait-Lounis A."/>
            <person name="Barnes A."/>
            <person name="Song Y."/>
            <person name="Eisenman D.J."/>
            <person name="Eliyahu E."/>
            <person name="Frolenkov G.I."/>
            <person name="Strome S.E."/>
            <person name="Durand B."/>
            <person name="Zaghloul N.A."/>
            <person name="Jones S.M."/>
            <person name="Reith W."/>
            <person name="Hertzano R."/>
        </authorList>
    </citation>
    <scope>NUCLEOTIDE SEQUENCE</scope>
    <source>
        <strain evidence="7">Tuebingen</strain>
    </source>
</reference>
<dbReference type="SMART" id="SM00020">
    <property type="entry name" value="Tryp_SPc"/>
    <property type="match status" value="1"/>
</dbReference>
<feature type="chain" id="PRO_5035034410" evidence="4 7">
    <location>
        <begin position="23"/>
        <end position="326"/>
    </location>
</feature>
<keyword evidence="1" id="KW-1015">Disulfide bond</keyword>
<dbReference type="PROSITE" id="PS50240">
    <property type="entry name" value="TRYPSIN_DOM"/>
    <property type="match status" value="1"/>
</dbReference>
<feature type="domain" description="Peptidase S1" evidence="5">
    <location>
        <begin position="37"/>
        <end position="275"/>
    </location>
</feature>
<dbReference type="FunFam" id="2.40.10.10:FF:000188">
    <property type="entry name" value="Si:dkeyp-93a5.2"/>
    <property type="match status" value="1"/>
</dbReference>